<dbReference type="EMBL" id="LR743510">
    <property type="protein sequence ID" value="CAA2136903.1"/>
    <property type="molecule type" value="Genomic_DNA"/>
</dbReference>
<gene>
    <name evidence="1" type="ORF">MBLL_00395</name>
</gene>
<name>A0A679JHM3_9HYPH</name>
<sequence>MRREAGEWSQCAENYGALTLHHLSCGKLRPTVAYVRKLLFVTEGASSPEERLNACLLAATVYVAVHQVTPARNHAVEAAGIAAHIGDAKGLVEAEQRFAQI</sequence>
<evidence type="ECO:0000313" key="1">
    <source>
        <dbReference type="EMBL" id="CAA2136903.1"/>
    </source>
</evidence>
<keyword evidence="1" id="KW-0614">Plasmid</keyword>
<organism evidence="1">
    <name type="scientific">Methylobacterium bullatum</name>
    <dbReference type="NCBI Taxonomy" id="570505"/>
    <lineage>
        <taxon>Bacteria</taxon>
        <taxon>Pseudomonadati</taxon>
        <taxon>Pseudomonadota</taxon>
        <taxon>Alphaproteobacteria</taxon>
        <taxon>Hyphomicrobiales</taxon>
        <taxon>Methylobacteriaceae</taxon>
        <taxon>Methylobacterium</taxon>
    </lineage>
</organism>
<accession>A0A679JHM3</accession>
<proteinExistence type="predicted"/>
<protein>
    <submittedName>
        <fullName evidence="1">Uncharacterized protein</fullName>
    </submittedName>
</protein>
<dbReference type="AlphaFoldDB" id="A0A679JHM3"/>
<dbReference type="RefSeq" id="WP_339158976.1">
    <property type="nucleotide sequence ID" value="NZ_LR743510.1"/>
</dbReference>
<geneLocation type="plasmid" evidence="1">
    <name>1</name>
</geneLocation>
<reference evidence="1" key="1">
    <citation type="submission" date="2019-12" db="EMBL/GenBank/DDBJ databases">
        <authorList>
            <person name="Cremers G."/>
        </authorList>
    </citation>
    <scope>NUCLEOTIDE SEQUENCE</scope>
    <source>
        <strain evidence="1">Mbul2</strain>
        <plasmid evidence="1">1</plasmid>
    </source>
</reference>